<evidence type="ECO:0000313" key="3">
    <source>
        <dbReference type="Proteomes" id="UP001230504"/>
    </source>
</evidence>
<keyword evidence="3" id="KW-1185">Reference proteome</keyword>
<dbReference type="EMBL" id="JAHLJV010000052">
    <property type="protein sequence ID" value="KAK1580692.1"/>
    <property type="molecule type" value="Genomic_DNA"/>
</dbReference>
<proteinExistence type="predicted"/>
<sequence length="146" mass="16469">MSFALTWAKPVKPGSVYTSRGRAICGVVALERDGRVWMVESKRDGYILPKGGWDTERDHDWIDCVEREAREEAGVIVDRASCQHLSVQDDVTWFKCRVTGHGQRTDPSLANRGPPHAFDVPTAWRWLQHGDQNKKSGMHKALRAAT</sequence>
<feature type="domain" description="Nudix hydrolase" evidence="1">
    <location>
        <begin position="19"/>
        <end position="146"/>
    </location>
</feature>
<accession>A0AAD8PUX0</accession>
<evidence type="ECO:0000259" key="1">
    <source>
        <dbReference type="PROSITE" id="PS51462"/>
    </source>
</evidence>
<dbReference type="SUPFAM" id="SSF55811">
    <property type="entry name" value="Nudix"/>
    <property type="match status" value="1"/>
</dbReference>
<comment type="caution">
    <text evidence="2">The sequence shown here is derived from an EMBL/GenBank/DDBJ whole genome shotgun (WGS) entry which is preliminary data.</text>
</comment>
<name>A0AAD8PUX0_9PEZI</name>
<dbReference type="RefSeq" id="XP_060411709.1">
    <property type="nucleotide sequence ID" value="XM_060562782.1"/>
</dbReference>
<reference evidence="2" key="1">
    <citation type="submission" date="2021-06" db="EMBL/GenBank/DDBJ databases">
        <title>Comparative genomics, transcriptomics and evolutionary studies reveal genomic signatures of adaptation to plant cell wall in hemibiotrophic fungi.</title>
        <authorList>
            <consortium name="DOE Joint Genome Institute"/>
            <person name="Baroncelli R."/>
            <person name="Diaz J.F."/>
            <person name="Benocci T."/>
            <person name="Peng M."/>
            <person name="Battaglia E."/>
            <person name="Haridas S."/>
            <person name="Andreopoulos W."/>
            <person name="Labutti K."/>
            <person name="Pangilinan J."/>
            <person name="Floch G.L."/>
            <person name="Makela M.R."/>
            <person name="Henrissat B."/>
            <person name="Grigoriev I.V."/>
            <person name="Crouch J.A."/>
            <person name="De Vries R.P."/>
            <person name="Sukno S.A."/>
            <person name="Thon M.R."/>
        </authorList>
    </citation>
    <scope>NUCLEOTIDE SEQUENCE</scope>
    <source>
        <strain evidence="2">CBS 125086</strain>
    </source>
</reference>
<dbReference type="InterPro" id="IPR015797">
    <property type="entry name" value="NUDIX_hydrolase-like_dom_sf"/>
</dbReference>
<dbReference type="Pfam" id="PF00293">
    <property type="entry name" value="NUDIX"/>
    <property type="match status" value="1"/>
</dbReference>
<dbReference type="Gene3D" id="3.90.79.10">
    <property type="entry name" value="Nucleoside Triphosphate Pyrophosphohydrolase"/>
    <property type="match status" value="1"/>
</dbReference>
<dbReference type="GeneID" id="85447022"/>
<protein>
    <recommendedName>
        <fullName evidence="1">Nudix hydrolase domain-containing protein</fullName>
    </recommendedName>
</protein>
<dbReference type="Proteomes" id="UP001230504">
    <property type="component" value="Unassembled WGS sequence"/>
</dbReference>
<evidence type="ECO:0000313" key="2">
    <source>
        <dbReference type="EMBL" id="KAK1580692.1"/>
    </source>
</evidence>
<organism evidence="2 3">
    <name type="scientific">Colletotrichum navitas</name>
    <dbReference type="NCBI Taxonomy" id="681940"/>
    <lineage>
        <taxon>Eukaryota</taxon>
        <taxon>Fungi</taxon>
        <taxon>Dikarya</taxon>
        <taxon>Ascomycota</taxon>
        <taxon>Pezizomycotina</taxon>
        <taxon>Sordariomycetes</taxon>
        <taxon>Hypocreomycetidae</taxon>
        <taxon>Glomerellales</taxon>
        <taxon>Glomerellaceae</taxon>
        <taxon>Colletotrichum</taxon>
        <taxon>Colletotrichum graminicola species complex</taxon>
    </lineage>
</organism>
<dbReference type="InterPro" id="IPR000086">
    <property type="entry name" value="NUDIX_hydrolase_dom"/>
</dbReference>
<dbReference type="PROSITE" id="PS51462">
    <property type="entry name" value="NUDIX"/>
    <property type="match status" value="1"/>
</dbReference>
<gene>
    <name evidence="2" type="ORF">LY79DRAFT_660981</name>
</gene>
<dbReference type="AlphaFoldDB" id="A0AAD8PUX0"/>